<evidence type="ECO:0000313" key="2">
    <source>
        <dbReference type="EMBL" id="WOF12524.1"/>
    </source>
</evidence>
<protein>
    <submittedName>
        <fullName evidence="1">Uncharacterized protein</fullName>
    </submittedName>
</protein>
<dbReference type="Proteomes" id="UP001302374">
    <property type="component" value="Chromosome"/>
</dbReference>
<gene>
    <name evidence="2" type="ORF">F1644_09725</name>
    <name evidence="1" type="ORF">GGR15_001775</name>
</gene>
<reference evidence="2 4" key="1">
    <citation type="submission" date="2019-09" db="EMBL/GenBank/DDBJ databases">
        <title>Butyricimonas paravirosa DSM 105722 (=214-4 = JCM 18677 = CCUG 65563).</title>
        <authorList>
            <person name="Le Roy T."/>
            <person name="Cani P.D."/>
        </authorList>
    </citation>
    <scope>NUCLEOTIDE SEQUENCE [LARGE SCALE GENOMIC DNA]</scope>
    <source>
        <strain evidence="2 4">DSM 105722</strain>
    </source>
</reference>
<dbReference type="GO" id="GO:0008237">
    <property type="term" value="F:metallopeptidase activity"/>
    <property type="evidence" value="ECO:0007669"/>
    <property type="project" value="InterPro"/>
</dbReference>
<evidence type="ECO:0000313" key="3">
    <source>
        <dbReference type="Proteomes" id="UP000576368"/>
    </source>
</evidence>
<dbReference type="Proteomes" id="UP000576368">
    <property type="component" value="Unassembled WGS sequence"/>
</dbReference>
<dbReference type="Gene3D" id="3.40.390.10">
    <property type="entry name" value="Collagenase (Catalytic Domain)"/>
    <property type="match status" value="1"/>
</dbReference>
<proteinExistence type="predicted"/>
<dbReference type="EMBL" id="JAATLI010000006">
    <property type="protein sequence ID" value="NJC18156.1"/>
    <property type="molecule type" value="Genomic_DNA"/>
</dbReference>
<dbReference type="AlphaFoldDB" id="A0A7X5YC38"/>
<dbReference type="RefSeq" id="WP_118303952.1">
    <property type="nucleotide sequence ID" value="NZ_BMPA01000005.1"/>
</dbReference>
<keyword evidence="4" id="KW-1185">Reference proteome</keyword>
<accession>A0A7X5YC38</accession>
<sequence>MKNISFFIIIICFLCTACEKQEYESYKIEAPLNIVRLSLSPNSPVLIADGTAELKFIVKAFCAVENTRLIQKEVDGEINLIEKTYRDTIEVSAEQLDSSQIKIYQKDGTPVDWTFKTTDLSEDTLVFLASYQGFESTPRKVALRPVPTDVFEPITVPVIFHIVVPRSQANAYASIHAEDIEKLIDRVNRVFKNEIIHAPSSIDSKITFELATHDPKGNELKEKGINRVEVSDETSINSYIKSYLIWDINHYLNIYISEFTEDQVNLPAYILNNGSHLEMGDRYIRTVNNISDAKYYSFNEVAIGITRSTYYSMVQDNKGLEDALGIFYGLFPTYYGIGVGELDDFCDDTYTAAYSNMSLEKWTYQEDGNHLYKNGNEIYYNSYQIMDVYGPAYTITYDQVKRIRTVIENCPFRMMRK</sequence>
<dbReference type="InterPro" id="IPR024079">
    <property type="entry name" value="MetalloPept_cat_dom_sf"/>
</dbReference>
<organism evidence="1 3">
    <name type="scientific">Butyricimonas paravirosa</name>
    <dbReference type="NCBI Taxonomy" id="1472417"/>
    <lineage>
        <taxon>Bacteria</taxon>
        <taxon>Pseudomonadati</taxon>
        <taxon>Bacteroidota</taxon>
        <taxon>Bacteroidia</taxon>
        <taxon>Bacteroidales</taxon>
        <taxon>Odoribacteraceae</taxon>
        <taxon>Butyricimonas</taxon>
    </lineage>
</organism>
<name>A0A7X5YC38_9BACT</name>
<reference evidence="1 3" key="2">
    <citation type="submission" date="2020-03" db="EMBL/GenBank/DDBJ databases">
        <title>Genomic Encyclopedia of Type Strains, Phase IV (KMG-IV): sequencing the most valuable type-strain genomes for metagenomic binning, comparative biology and taxonomic classification.</title>
        <authorList>
            <person name="Goeker M."/>
        </authorList>
    </citation>
    <scope>NUCLEOTIDE SEQUENCE [LARGE SCALE GENOMIC DNA]</scope>
    <source>
        <strain evidence="1 3">DSM 105722</strain>
    </source>
</reference>
<dbReference type="EMBL" id="CP043839">
    <property type="protein sequence ID" value="WOF12524.1"/>
    <property type="molecule type" value="Genomic_DNA"/>
</dbReference>
<evidence type="ECO:0000313" key="1">
    <source>
        <dbReference type="EMBL" id="NJC18156.1"/>
    </source>
</evidence>
<dbReference type="GeneID" id="86891571"/>
<evidence type="ECO:0000313" key="4">
    <source>
        <dbReference type="Proteomes" id="UP001302374"/>
    </source>
</evidence>